<evidence type="ECO:0000313" key="1">
    <source>
        <dbReference type="EMBL" id="MDS1820980.1"/>
    </source>
</evidence>
<gene>
    <name evidence="1" type="ORF">QX249_09950</name>
</gene>
<dbReference type="Proteomes" id="UP001253193">
    <property type="component" value="Unassembled WGS sequence"/>
</dbReference>
<proteinExistence type="predicted"/>
<dbReference type="RefSeq" id="WP_311019771.1">
    <property type="nucleotide sequence ID" value="NZ_JAUHGG010000003.1"/>
</dbReference>
<reference evidence="1" key="1">
    <citation type="submission" date="2023-06" db="EMBL/GenBank/DDBJ databases">
        <title>Genomic Diversity of Vibrio spp. and Metagenomic Analysis of Pathogens in Florida Gulf Coastal Waters Following Hurricane Ian.</title>
        <authorList>
            <person name="Brumfield K.D."/>
        </authorList>
    </citation>
    <scope>NUCLEOTIDE SEQUENCE</scope>
    <source>
        <strain evidence="1">WBS2B-138</strain>
    </source>
</reference>
<dbReference type="EMBL" id="JAUHGG010000003">
    <property type="protein sequence ID" value="MDS1820980.1"/>
    <property type="molecule type" value="Genomic_DNA"/>
</dbReference>
<dbReference type="AlphaFoldDB" id="A0AAW8Q124"/>
<evidence type="ECO:0000313" key="2">
    <source>
        <dbReference type="Proteomes" id="UP001253193"/>
    </source>
</evidence>
<sequence>MYQITHDNIPDWATEIFTSKGLGFEKAGLHSLIWDYYVSQFSHMDIEQADHEQYYAHMLTQLIKEGSIDKAIDLLRELEENGQEYGSITPKSCHHSPLHLDSVTQFEEKMENHLARTHQRRPVRLSAMTIFEEKVKNYLGEEYFNTEELFSTISLPHPTRTARQDESELLWEAYQALLTEDPEKQKQITNKLKQHFSIWSR</sequence>
<organism evidence="1 2">
    <name type="scientific">Vibrio parahaemolyticus</name>
    <dbReference type="NCBI Taxonomy" id="670"/>
    <lineage>
        <taxon>Bacteria</taxon>
        <taxon>Pseudomonadati</taxon>
        <taxon>Pseudomonadota</taxon>
        <taxon>Gammaproteobacteria</taxon>
        <taxon>Vibrionales</taxon>
        <taxon>Vibrionaceae</taxon>
        <taxon>Vibrio</taxon>
    </lineage>
</organism>
<comment type="caution">
    <text evidence="1">The sequence shown here is derived from an EMBL/GenBank/DDBJ whole genome shotgun (WGS) entry which is preliminary data.</text>
</comment>
<protein>
    <submittedName>
        <fullName evidence="1">Uncharacterized protein</fullName>
    </submittedName>
</protein>
<accession>A0AAW8Q124</accession>
<name>A0AAW8Q124_VIBPH</name>